<dbReference type="AlphaFoldDB" id="A0A1Y2BXZ2"/>
<accession>A0A1Y2BXZ2</accession>
<dbReference type="EMBL" id="MCOG01000134">
    <property type="protein sequence ID" value="ORY38945.1"/>
    <property type="molecule type" value="Genomic_DNA"/>
</dbReference>
<feature type="transmembrane region" description="Helical" evidence="1">
    <location>
        <begin position="46"/>
        <end position="64"/>
    </location>
</feature>
<dbReference type="OrthoDB" id="2148895at2759"/>
<organism evidence="2 3">
    <name type="scientific">Neocallimastix californiae</name>
    <dbReference type="NCBI Taxonomy" id="1754190"/>
    <lineage>
        <taxon>Eukaryota</taxon>
        <taxon>Fungi</taxon>
        <taxon>Fungi incertae sedis</taxon>
        <taxon>Chytridiomycota</taxon>
        <taxon>Chytridiomycota incertae sedis</taxon>
        <taxon>Neocallimastigomycetes</taxon>
        <taxon>Neocallimastigales</taxon>
        <taxon>Neocallimastigaceae</taxon>
        <taxon>Neocallimastix</taxon>
    </lineage>
</organism>
<proteinExistence type="predicted"/>
<dbReference type="Proteomes" id="UP000193920">
    <property type="component" value="Unassembled WGS sequence"/>
</dbReference>
<dbReference type="PANTHER" id="PTHR31649:SF1">
    <property type="entry name" value="FARNESOIC ACID O-METHYL TRANSFERASE DOMAIN-CONTAINING PROTEIN"/>
    <property type="match status" value="1"/>
</dbReference>
<dbReference type="InterPro" id="IPR006616">
    <property type="entry name" value="DM9_repeat"/>
</dbReference>
<keyword evidence="3" id="KW-1185">Reference proteome</keyword>
<dbReference type="SMART" id="SM00696">
    <property type="entry name" value="DM9"/>
    <property type="match status" value="2"/>
</dbReference>
<dbReference type="PANTHER" id="PTHR31649">
    <property type="entry name" value="AGAP009604-PA"/>
    <property type="match status" value="1"/>
</dbReference>
<reference evidence="2 3" key="1">
    <citation type="submission" date="2016-08" db="EMBL/GenBank/DDBJ databases">
        <title>A Parts List for Fungal Cellulosomes Revealed by Comparative Genomics.</title>
        <authorList>
            <consortium name="DOE Joint Genome Institute"/>
            <person name="Haitjema C.H."/>
            <person name="Gilmore S.P."/>
            <person name="Henske J.K."/>
            <person name="Solomon K.V."/>
            <person name="De Groot R."/>
            <person name="Kuo A."/>
            <person name="Mondo S.J."/>
            <person name="Salamov A.A."/>
            <person name="Labutti K."/>
            <person name="Zhao Z."/>
            <person name="Chiniquy J."/>
            <person name="Barry K."/>
            <person name="Brewer H.M."/>
            <person name="Purvine S.O."/>
            <person name="Wright A.T."/>
            <person name="Boxma B."/>
            <person name="Van Alen T."/>
            <person name="Hackstein J.H."/>
            <person name="Baker S.E."/>
            <person name="Grigoriev I.V."/>
            <person name="O'Malley M.A."/>
        </authorList>
    </citation>
    <scope>NUCLEOTIDE SEQUENCE [LARGE SCALE GENOMIC DNA]</scope>
    <source>
        <strain evidence="2 3">G1</strain>
    </source>
</reference>
<dbReference type="STRING" id="1754190.A0A1Y2BXZ2"/>
<keyword evidence="1" id="KW-0472">Membrane</keyword>
<protein>
    <submittedName>
        <fullName evidence="2">Uncharacterized protein</fullName>
    </submittedName>
</protein>
<gene>
    <name evidence="2" type="ORF">LY90DRAFT_704365</name>
</gene>
<comment type="caution">
    <text evidence="2">The sequence shown here is derived from an EMBL/GenBank/DDBJ whole genome shotgun (WGS) entry which is preliminary data.</text>
</comment>
<keyword evidence="1" id="KW-1133">Transmembrane helix</keyword>
<sequence>MSDEWEYVTDDEGDFIEDENGNILTPEEAEQRGLVTKSDGTTDRSIGAGILAGGALLGGLYVLNKQLKKKKRVKKANPDNVPYKWVKWTGTTPANAVSDKNNIGKTFIIGRGVYENGLHPGYADPATKKLYTSYGGEEVVLKEFEILTCPQNRLTWIKCNDPKNIGAKAVIGGYEKDDTPLYVTKCMRDKTPYFGKTYKNGYCAYYGYDGKEWKLNDFEYLAYN</sequence>
<keyword evidence="1" id="KW-0812">Transmembrane</keyword>
<evidence type="ECO:0000313" key="3">
    <source>
        <dbReference type="Proteomes" id="UP000193920"/>
    </source>
</evidence>
<dbReference type="Pfam" id="PF11901">
    <property type="entry name" value="DM9"/>
    <property type="match status" value="1"/>
</dbReference>
<name>A0A1Y2BXZ2_9FUNG</name>
<evidence type="ECO:0000256" key="1">
    <source>
        <dbReference type="SAM" id="Phobius"/>
    </source>
</evidence>
<evidence type="ECO:0000313" key="2">
    <source>
        <dbReference type="EMBL" id="ORY38945.1"/>
    </source>
</evidence>